<gene>
    <name evidence="1" type="ORF">BDN72DRAFT_100447</name>
</gene>
<proteinExistence type="predicted"/>
<protein>
    <submittedName>
        <fullName evidence="1">Uncharacterized protein</fullName>
    </submittedName>
</protein>
<reference evidence="1 2" key="1">
    <citation type="journal article" date="2019" name="Nat. Ecol. Evol.">
        <title>Megaphylogeny resolves global patterns of mushroom evolution.</title>
        <authorList>
            <person name="Varga T."/>
            <person name="Krizsan K."/>
            <person name="Foldi C."/>
            <person name="Dima B."/>
            <person name="Sanchez-Garcia M."/>
            <person name="Sanchez-Ramirez S."/>
            <person name="Szollosi G.J."/>
            <person name="Szarkandi J.G."/>
            <person name="Papp V."/>
            <person name="Albert L."/>
            <person name="Andreopoulos W."/>
            <person name="Angelini C."/>
            <person name="Antonin V."/>
            <person name="Barry K.W."/>
            <person name="Bougher N.L."/>
            <person name="Buchanan P."/>
            <person name="Buyck B."/>
            <person name="Bense V."/>
            <person name="Catcheside P."/>
            <person name="Chovatia M."/>
            <person name="Cooper J."/>
            <person name="Damon W."/>
            <person name="Desjardin D."/>
            <person name="Finy P."/>
            <person name="Geml J."/>
            <person name="Haridas S."/>
            <person name="Hughes K."/>
            <person name="Justo A."/>
            <person name="Karasinski D."/>
            <person name="Kautmanova I."/>
            <person name="Kiss B."/>
            <person name="Kocsube S."/>
            <person name="Kotiranta H."/>
            <person name="LaButti K.M."/>
            <person name="Lechner B.E."/>
            <person name="Liimatainen K."/>
            <person name="Lipzen A."/>
            <person name="Lukacs Z."/>
            <person name="Mihaltcheva S."/>
            <person name="Morgado L.N."/>
            <person name="Niskanen T."/>
            <person name="Noordeloos M.E."/>
            <person name="Ohm R.A."/>
            <person name="Ortiz-Santana B."/>
            <person name="Ovrebo C."/>
            <person name="Racz N."/>
            <person name="Riley R."/>
            <person name="Savchenko A."/>
            <person name="Shiryaev A."/>
            <person name="Soop K."/>
            <person name="Spirin V."/>
            <person name="Szebenyi C."/>
            <person name="Tomsovsky M."/>
            <person name="Tulloss R.E."/>
            <person name="Uehling J."/>
            <person name="Grigoriev I.V."/>
            <person name="Vagvolgyi C."/>
            <person name="Papp T."/>
            <person name="Martin F.M."/>
            <person name="Miettinen O."/>
            <person name="Hibbett D.S."/>
            <person name="Nagy L.G."/>
        </authorList>
    </citation>
    <scope>NUCLEOTIDE SEQUENCE [LARGE SCALE GENOMIC DNA]</scope>
    <source>
        <strain evidence="1 2">NL-1719</strain>
    </source>
</reference>
<evidence type="ECO:0000313" key="1">
    <source>
        <dbReference type="EMBL" id="TFK74105.1"/>
    </source>
</evidence>
<name>A0ACD3B8E9_9AGAR</name>
<sequence>MIIPPELVDIILRDVCAGEHPQVISSTLYNSSLVCKCWRGIAQPLLFSEPSLARRSASTSTSLLVALSKYPHLRGLIKILWLDYNTFWLWPRYRNLLFELLPGLQSLVLAGFHWPIPHEIFAALQSTFSSDRITRLYLSHMTKFPVALFYHFSTLRELYLRKVTFEGFRVDTGDLVQKKTGGDSSQVDARLHSRGKQLRLEHLSLFYREITEAWIIKWLLNPSCAFDTPLLKSLHLYHPHSQPDSINLVNELLRSTSPFVEVLEWTFPGRFDNVSHFQQKSPCPTLMV</sequence>
<evidence type="ECO:0000313" key="2">
    <source>
        <dbReference type="Proteomes" id="UP000308600"/>
    </source>
</evidence>
<dbReference type="EMBL" id="ML208270">
    <property type="protein sequence ID" value="TFK74105.1"/>
    <property type="molecule type" value="Genomic_DNA"/>
</dbReference>
<dbReference type="Proteomes" id="UP000308600">
    <property type="component" value="Unassembled WGS sequence"/>
</dbReference>
<keyword evidence="2" id="KW-1185">Reference proteome</keyword>
<organism evidence="1 2">
    <name type="scientific">Pluteus cervinus</name>
    <dbReference type="NCBI Taxonomy" id="181527"/>
    <lineage>
        <taxon>Eukaryota</taxon>
        <taxon>Fungi</taxon>
        <taxon>Dikarya</taxon>
        <taxon>Basidiomycota</taxon>
        <taxon>Agaricomycotina</taxon>
        <taxon>Agaricomycetes</taxon>
        <taxon>Agaricomycetidae</taxon>
        <taxon>Agaricales</taxon>
        <taxon>Pluteineae</taxon>
        <taxon>Pluteaceae</taxon>
        <taxon>Pluteus</taxon>
    </lineage>
</organism>
<accession>A0ACD3B8E9</accession>